<dbReference type="PANTHER" id="PTHR30562:SF1">
    <property type="entry name" value="UVRABC SYSTEM PROTEIN C"/>
    <property type="match status" value="1"/>
</dbReference>
<dbReference type="Gene3D" id="3.40.1440.10">
    <property type="entry name" value="GIY-YIG endonuclease"/>
    <property type="match status" value="1"/>
</dbReference>
<accession>A0A2H0CVD8</accession>
<dbReference type="SUPFAM" id="SSF46600">
    <property type="entry name" value="C-terminal UvrC-binding domain of UvrB"/>
    <property type="match status" value="1"/>
</dbReference>
<dbReference type="InterPro" id="IPR050066">
    <property type="entry name" value="UvrABC_protein_C"/>
</dbReference>
<dbReference type="InterPro" id="IPR038476">
    <property type="entry name" value="UvrC_RNase_H_dom_sf"/>
</dbReference>
<dbReference type="Proteomes" id="UP000230638">
    <property type="component" value="Unassembled WGS sequence"/>
</dbReference>
<feature type="domain" description="UVR" evidence="1">
    <location>
        <begin position="214"/>
        <end position="249"/>
    </location>
</feature>
<evidence type="ECO:0000259" key="1">
    <source>
        <dbReference type="PROSITE" id="PS50151"/>
    </source>
</evidence>
<dbReference type="Pfam" id="PF01541">
    <property type="entry name" value="GIY-YIG"/>
    <property type="match status" value="1"/>
</dbReference>
<dbReference type="InterPro" id="IPR000305">
    <property type="entry name" value="GIY-YIG_endonuc"/>
</dbReference>
<dbReference type="SUPFAM" id="SSF82771">
    <property type="entry name" value="GIY-YIG endonuclease"/>
    <property type="match status" value="1"/>
</dbReference>
<comment type="caution">
    <text evidence="4">The sequence shown here is derived from an EMBL/GenBank/DDBJ whole genome shotgun (WGS) entry which is preliminary data.</text>
</comment>
<dbReference type="EMBL" id="PCTL01000004">
    <property type="protein sequence ID" value="PIP73854.1"/>
    <property type="molecule type" value="Genomic_DNA"/>
</dbReference>
<feature type="domain" description="GIY-YIG" evidence="2">
    <location>
        <begin position="14"/>
        <end position="95"/>
    </location>
</feature>
<evidence type="ECO:0000259" key="3">
    <source>
        <dbReference type="PROSITE" id="PS50165"/>
    </source>
</evidence>
<protein>
    <recommendedName>
        <fullName evidence="6">Excinuclease ABC subunit C</fullName>
    </recommendedName>
</protein>
<name>A0A2H0CVD8_9BACT</name>
<dbReference type="CDD" id="cd10434">
    <property type="entry name" value="GIY-YIG_UvrC_Cho"/>
    <property type="match status" value="1"/>
</dbReference>
<dbReference type="InterPro" id="IPR036876">
    <property type="entry name" value="UVR_dom_sf"/>
</dbReference>
<dbReference type="GO" id="GO:0009380">
    <property type="term" value="C:excinuclease repair complex"/>
    <property type="evidence" value="ECO:0007669"/>
    <property type="project" value="TreeGrafter"/>
</dbReference>
<dbReference type="InterPro" id="IPR035901">
    <property type="entry name" value="GIY-YIG_endonuc_sf"/>
</dbReference>
<dbReference type="PROSITE" id="PS50164">
    <property type="entry name" value="GIY_YIG"/>
    <property type="match status" value="1"/>
</dbReference>
<evidence type="ECO:0000313" key="4">
    <source>
        <dbReference type="EMBL" id="PIP73854.1"/>
    </source>
</evidence>
<dbReference type="Gene3D" id="3.30.420.340">
    <property type="entry name" value="UvrC, RNAse H endonuclease domain"/>
    <property type="match status" value="1"/>
</dbReference>
<sequence>MEICQILKQKKLLDTPGVYRFLGLRGKVLYIGKATSLKNRIRSYCTGDISATRGPVIMEMLSRAKNIRMEQTDSVLEALVLEAALIKKFQPPFNAKEKSDKSFQYVVMTDETYPRVLIVRERSLFQDTEIAGTIAGTSIMYAFGPFPQGGMLREAMKIVRRIFPYRDTCKPDRGRPCFNSQIGLCPGVCTGAVSARAYAQTIHNIALFFEGKKKRLLKKLEREMNSAARMREFEKATEIKRTMFALRHIQDVSLIGKDVVTAGESVRIEAYDVAHLSGEGLVGVMTVVHDGVPAKREYRKFKIKSFVGVNDTKALAEILSRRLGHAEWPLPRLVVVDGGKAQVNAAEKVFKDAGILIPVVGVVKDGHHRPKRFEGSRVLARRYESDILLTNAEAHRFAVGFHRQTLRRR</sequence>
<dbReference type="PROSITE" id="PS50151">
    <property type="entry name" value="UVR"/>
    <property type="match status" value="1"/>
</dbReference>
<evidence type="ECO:0000313" key="5">
    <source>
        <dbReference type="Proteomes" id="UP000230638"/>
    </source>
</evidence>
<feature type="domain" description="UvrC family homology region profile" evidence="3">
    <location>
        <begin position="210"/>
        <end position="350"/>
    </location>
</feature>
<dbReference type="Pfam" id="PF08459">
    <property type="entry name" value="UvrC_RNaseH_dom"/>
    <property type="match status" value="1"/>
</dbReference>
<evidence type="ECO:0008006" key="6">
    <source>
        <dbReference type="Google" id="ProtNLM"/>
    </source>
</evidence>
<organism evidence="4 5">
    <name type="scientific">Candidatus Lloydbacteria bacterium CG22_combo_CG10-13_8_21_14_all_47_15</name>
    <dbReference type="NCBI Taxonomy" id="1974635"/>
    <lineage>
        <taxon>Bacteria</taxon>
        <taxon>Candidatus Lloydiibacteriota</taxon>
    </lineage>
</organism>
<dbReference type="GO" id="GO:0006289">
    <property type="term" value="P:nucleotide-excision repair"/>
    <property type="evidence" value="ECO:0007669"/>
    <property type="project" value="InterPro"/>
</dbReference>
<dbReference type="InterPro" id="IPR001943">
    <property type="entry name" value="UVR_dom"/>
</dbReference>
<reference evidence="4 5" key="1">
    <citation type="submission" date="2017-09" db="EMBL/GenBank/DDBJ databases">
        <title>Depth-based differentiation of microbial function through sediment-hosted aquifers and enrichment of novel symbionts in the deep terrestrial subsurface.</title>
        <authorList>
            <person name="Probst A.J."/>
            <person name="Ladd B."/>
            <person name="Jarett J.K."/>
            <person name="Geller-Mcgrath D.E."/>
            <person name="Sieber C.M."/>
            <person name="Emerson J.B."/>
            <person name="Anantharaman K."/>
            <person name="Thomas B.C."/>
            <person name="Malmstrom R."/>
            <person name="Stieglmeier M."/>
            <person name="Klingl A."/>
            <person name="Woyke T."/>
            <person name="Ryan C.M."/>
            <person name="Banfield J.F."/>
        </authorList>
    </citation>
    <scope>NUCLEOTIDE SEQUENCE [LARGE SCALE GENOMIC DNA]</scope>
    <source>
        <strain evidence="4">CG22_combo_CG10-13_8_21_14_all_47_15</strain>
    </source>
</reference>
<dbReference type="GO" id="GO:0009381">
    <property type="term" value="F:excinuclease ABC activity"/>
    <property type="evidence" value="ECO:0007669"/>
    <property type="project" value="InterPro"/>
</dbReference>
<dbReference type="SMART" id="SM00465">
    <property type="entry name" value="GIYc"/>
    <property type="match status" value="1"/>
</dbReference>
<proteinExistence type="predicted"/>
<dbReference type="InterPro" id="IPR047296">
    <property type="entry name" value="GIY-YIG_UvrC_Cho"/>
</dbReference>
<dbReference type="AlphaFoldDB" id="A0A2H0CVD8"/>
<dbReference type="PROSITE" id="PS50165">
    <property type="entry name" value="UVRC"/>
    <property type="match status" value="1"/>
</dbReference>
<gene>
    <name evidence="4" type="ORF">COW88_00685</name>
</gene>
<dbReference type="InterPro" id="IPR001162">
    <property type="entry name" value="UvrC_RNase_H_dom"/>
</dbReference>
<dbReference type="PANTHER" id="PTHR30562">
    <property type="entry name" value="UVRC/OXIDOREDUCTASE"/>
    <property type="match status" value="1"/>
</dbReference>
<evidence type="ECO:0000259" key="2">
    <source>
        <dbReference type="PROSITE" id="PS50164"/>
    </source>
</evidence>